<feature type="signal peptide" evidence="4">
    <location>
        <begin position="1"/>
        <end position="15"/>
    </location>
</feature>
<evidence type="ECO:0000313" key="7">
    <source>
        <dbReference type="Proteomes" id="UP001305746"/>
    </source>
</evidence>
<dbReference type="InterPro" id="IPR028082">
    <property type="entry name" value="Peripla_BP_I"/>
</dbReference>
<evidence type="ECO:0000256" key="4">
    <source>
        <dbReference type="SAM" id="SignalP"/>
    </source>
</evidence>
<reference evidence="6 7" key="1">
    <citation type="submission" date="2023-12" db="EMBL/GenBank/DDBJ databases">
        <title>Marinobacter qingdaonensis sp. nov., isolated from the intertidal sediment of Qingdao, PR China.</title>
        <authorList>
            <person name="Li Y."/>
        </authorList>
    </citation>
    <scope>NUCLEOTIDE SEQUENCE [LARGE SCALE GENOMIC DNA]</scope>
    <source>
        <strain evidence="6 7">ASW11-75</strain>
    </source>
</reference>
<evidence type="ECO:0000256" key="3">
    <source>
        <dbReference type="ARBA" id="ARBA00022729"/>
    </source>
</evidence>
<protein>
    <submittedName>
        <fullName evidence="6">ABC transporter substrate-binding protein</fullName>
    </submittedName>
</protein>
<dbReference type="CDD" id="cd06324">
    <property type="entry name" value="PBP1_ABC_sugar_binding-like"/>
    <property type="match status" value="1"/>
</dbReference>
<comment type="subcellular location">
    <subcellularLocation>
        <location evidence="1">Cell envelope</location>
    </subcellularLocation>
</comment>
<organism evidence="6 7">
    <name type="scientific">Marinobacter qingdaonensis</name>
    <dbReference type="NCBI Taxonomy" id="3108486"/>
    <lineage>
        <taxon>Bacteria</taxon>
        <taxon>Pseudomonadati</taxon>
        <taxon>Pseudomonadota</taxon>
        <taxon>Gammaproteobacteria</taxon>
        <taxon>Pseudomonadales</taxon>
        <taxon>Marinobacteraceae</taxon>
        <taxon>Marinobacter</taxon>
    </lineage>
</organism>
<gene>
    <name evidence="6" type="ORF">U5822_06515</name>
</gene>
<keyword evidence="7" id="KW-1185">Reference proteome</keyword>
<feature type="domain" description="Periplasmic binding protein" evidence="5">
    <location>
        <begin position="27"/>
        <end position="273"/>
    </location>
</feature>
<evidence type="ECO:0000313" key="6">
    <source>
        <dbReference type="EMBL" id="MEA1080314.1"/>
    </source>
</evidence>
<keyword evidence="3 4" id="KW-0732">Signal</keyword>
<name>A0ABU5NWY2_9GAMM</name>
<accession>A0ABU5NWY2</accession>
<evidence type="ECO:0000256" key="2">
    <source>
        <dbReference type="ARBA" id="ARBA00007639"/>
    </source>
</evidence>
<dbReference type="RefSeq" id="WP_322854820.1">
    <property type="nucleotide sequence ID" value="NZ_JAYDCJ010000003.1"/>
</dbReference>
<dbReference type="InterPro" id="IPR025997">
    <property type="entry name" value="SBP_2_dom"/>
</dbReference>
<feature type="chain" id="PRO_5045372518" evidence="4">
    <location>
        <begin position="16"/>
        <end position="374"/>
    </location>
</feature>
<dbReference type="PANTHER" id="PTHR46847:SF2">
    <property type="entry name" value="ABC TRANSPORTER SUGAR-BINDING PROTEIN"/>
    <property type="match status" value="1"/>
</dbReference>
<dbReference type="EMBL" id="JAYDCJ010000003">
    <property type="protein sequence ID" value="MEA1080314.1"/>
    <property type="molecule type" value="Genomic_DNA"/>
</dbReference>
<comment type="similarity">
    <text evidence="2">Belongs to the bacterial solute-binding protein 2 family.</text>
</comment>
<dbReference type="Gene3D" id="3.40.50.2300">
    <property type="match status" value="2"/>
</dbReference>
<evidence type="ECO:0000259" key="5">
    <source>
        <dbReference type="Pfam" id="PF13407"/>
    </source>
</evidence>
<dbReference type="Proteomes" id="UP001305746">
    <property type="component" value="Unassembled WGS sequence"/>
</dbReference>
<dbReference type="Pfam" id="PF13407">
    <property type="entry name" value="Peripla_BP_4"/>
    <property type="match status" value="1"/>
</dbReference>
<comment type="caution">
    <text evidence="6">The sequence shown here is derived from an EMBL/GenBank/DDBJ whole genome shotgun (WGS) entry which is preliminary data.</text>
</comment>
<dbReference type="SUPFAM" id="SSF53822">
    <property type="entry name" value="Periplasmic binding protein-like I"/>
    <property type="match status" value="1"/>
</dbReference>
<sequence length="374" mass="40169">MFCLLAWLTAAPALAAAEPARVVFLSPDTSRFWGLVSGFMQAVADDLDVELEVVTDQKRHRLSYLQLAEEVLARPDKPEYLVFMCKENVTARMVALASEAGVKVFTFNTDVPEETRELLGLPREQVANWIGHLAPDNVGGGKALAQLLGQQARQLTGRAPATAPAMIALTGTLDSSAATDRNLGLLTVVESQEAALSQLVHADWSEAEAHKKTRVLLKRYPTATAIWNASDGMALGAIAAARSAGLQPGVDLVVGGIDWEPRALAAIRDGDLAVSLGRHFMGGGLLMLLLHDYHRGADFAGSSAMLSYQLEPATRSNLAWVERILAPGNWQRVRFDQFSRALNPDRSREGQSADALLDAFAAALNDQGAVASGY</sequence>
<proteinExistence type="inferred from homology"/>
<dbReference type="PANTHER" id="PTHR46847">
    <property type="entry name" value="D-ALLOSE-BINDING PERIPLASMIC PROTEIN-RELATED"/>
    <property type="match status" value="1"/>
</dbReference>
<evidence type="ECO:0000256" key="1">
    <source>
        <dbReference type="ARBA" id="ARBA00004196"/>
    </source>
</evidence>